<evidence type="ECO:0000256" key="1">
    <source>
        <dbReference type="SAM" id="SignalP"/>
    </source>
</evidence>
<evidence type="ECO:0000313" key="2">
    <source>
        <dbReference type="EMBL" id="QHR89826.1"/>
    </source>
</evidence>
<proteinExistence type="predicted"/>
<keyword evidence="2" id="KW-0496">Mitochondrion</keyword>
<feature type="chain" id="PRO_5025609320" evidence="1">
    <location>
        <begin position="30"/>
        <end position="50"/>
    </location>
</feature>
<gene>
    <name evidence="2" type="primary">orf03871</name>
    <name evidence="2" type="ORF">Q903MT_gene3848</name>
</gene>
<reference evidence="2" key="1">
    <citation type="submission" date="2019-03" db="EMBL/GenBank/DDBJ databases">
        <title>Largest Complete Mitochondrial Genome of a Gymnosperm, Sitka Spruce (Picea sitchensis), Indicates Complex Physical Structure.</title>
        <authorList>
            <person name="Jackman S.D."/>
            <person name="Coombe L."/>
            <person name="Warren R."/>
            <person name="Kirk H."/>
            <person name="Trinh E."/>
            <person name="McLeod T."/>
            <person name="Pleasance S."/>
            <person name="Pandoh P."/>
            <person name="Zhao Y."/>
            <person name="Coope R."/>
            <person name="Bousquet J."/>
            <person name="Bohlmann J.C."/>
            <person name="Jones S.J.M."/>
            <person name="Birol I."/>
        </authorList>
    </citation>
    <scope>NUCLEOTIDE SEQUENCE</scope>
    <source>
        <strain evidence="2">Q903</strain>
    </source>
</reference>
<keyword evidence="1" id="KW-0732">Signal</keyword>
<organism evidence="2">
    <name type="scientific">Picea sitchensis</name>
    <name type="common">Sitka spruce</name>
    <name type="synonym">Pinus sitchensis</name>
    <dbReference type="NCBI Taxonomy" id="3332"/>
    <lineage>
        <taxon>Eukaryota</taxon>
        <taxon>Viridiplantae</taxon>
        <taxon>Streptophyta</taxon>
        <taxon>Embryophyta</taxon>
        <taxon>Tracheophyta</taxon>
        <taxon>Spermatophyta</taxon>
        <taxon>Pinopsida</taxon>
        <taxon>Pinidae</taxon>
        <taxon>Conifers I</taxon>
        <taxon>Pinales</taxon>
        <taxon>Pinaceae</taxon>
        <taxon>Picea</taxon>
    </lineage>
</organism>
<dbReference type="AlphaFoldDB" id="A0A6B9XUZ6"/>
<name>A0A6B9XUZ6_PICSI</name>
<sequence>MMTPGPGSRVWRLLCSSFVFGFAAPAALACGGPVPVREDEERGLLQIWGL</sequence>
<accession>A0A6B9XUZ6</accession>
<dbReference type="EMBL" id="MK697699">
    <property type="protein sequence ID" value="QHR89826.1"/>
    <property type="molecule type" value="Genomic_DNA"/>
</dbReference>
<feature type="signal peptide" evidence="1">
    <location>
        <begin position="1"/>
        <end position="29"/>
    </location>
</feature>
<geneLocation type="mitochondrion" evidence="2"/>
<protein>
    <submittedName>
        <fullName evidence="2">Uncharacterized protein</fullName>
    </submittedName>
</protein>